<feature type="non-terminal residue" evidence="2">
    <location>
        <position position="1"/>
    </location>
</feature>
<dbReference type="PANTHER" id="PTHR35580:SF1">
    <property type="entry name" value="PHYTASE-LIKE DOMAIN-CONTAINING PROTEIN"/>
    <property type="match status" value="1"/>
</dbReference>
<organism evidence="2 3">
    <name type="scientific">Sorangium cellulosum</name>
    <name type="common">Polyangium cellulosum</name>
    <dbReference type="NCBI Taxonomy" id="56"/>
    <lineage>
        <taxon>Bacteria</taxon>
        <taxon>Pseudomonadati</taxon>
        <taxon>Myxococcota</taxon>
        <taxon>Polyangia</taxon>
        <taxon>Polyangiales</taxon>
        <taxon>Polyangiaceae</taxon>
        <taxon>Sorangium</taxon>
    </lineage>
</organism>
<feature type="region of interest" description="Disordered" evidence="1">
    <location>
        <begin position="444"/>
        <end position="470"/>
    </location>
</feature>
<name>A0A150RR44_SORCE</name>
<protein>
    <submittedName>
        <fullName evidence="2">Uncharacterized protein</fullName>
    </submittedName>
</protein>
<evidence type="ECO:0000313" key="3">
    <source>
        <dbReference type="Proteomes" id="UP000075515"/>
    </source>
</evidence>
<accession>A0A150RR44</accession>
<dbReference type="SUPFAM" id="SSF101898">
    <property type="entry name" value="NHL repeat"/>
    <property type="match status" value="1"/>
</dbReference>
<evidence type="ECO:0000313" key="2">
    <source>
        <dbReference type="EMBL" id="KYF82590.1"/>
    </source>
</evidence>
<dbReference type="AlphaFoldDB" id="A0A150RR44"/>
<gene>
    <name evidence="2" type="ORF">BE18_44670</name>
</gene>
<dbReference type="Proteomes" id="UP000075515">
    <property type="component" value="Unassembled WGS sequence"/>
</dbReference>
<dbReference type="Gene3D" id="2.80.10.50">
    <property type="match status" value="2"/>
</dbReference>
<sequence length="942" mass="97129">VPGSVVACYTGPAATKGVGRCASGTQTCRPDGFGYSPCTGEVTPARELCATPEDESCDGEPRCAQPPPWARGFGGPGRDQGWDIASDAYGNYYVTGSFEGTVDFGTGPLTSAGQSDIFFLKLDAAGSVLWSQRFGTQDYEDRVVLTVDEDGNVLLAGRYHRLPGEPSFHLNGCILHTDDPAFFVAKFDPDGNHLWSRGPYADVGVDSVEQIAVDAHGDMYVAYLQWERAHLAKIGAARKDILWIEELPGRYIISARLALDSAGNPVAVVNLRANNVDNVSKSFVALKYAPTGDLLWSQDFQATSDPSLGGRATARAVAINAEDEIFVTGDTDGSVDFGSGILPAGSALVKLDAAGEPMFSRSVRFGSDVAVYPAGDIIVAGRGLALLDASGTELWSVNFDAYAHVSLSPNGAVGAVGFAEGPVDFGTGPISYGGGYNDAYVATFNPPRSGDDGEGGDGAGATGTGGGGDPPATCMPGSIVACYSGPAGTRGVGPCAPGAQTCLPDGAGYGPCVGEVTPAAEICVTPEDEDCDGEPHCPLQPPWSRGYGGAGADAGWSIASDTAGNYYVTGSFEGTVDFGAGPLTSAGPTDVFLLKLDPAGALLWSKRFGSDSADTGHAVAVDGSGNVLLAGIHGNNNGTRDMSYGGCEPLPPLGSEGVFVAKFDPEGNHIWSRRSVVDRRMRHLFEQLAVDALGDVYVAFFLGEWYWDPSSPYVTKLDSAGNLLWSKPLTAGIPYHVDDQRQSDNVLLAVDSAGFVIAASASISTFLGDDPSSPCVHRFTVQKLTPTGDVVWSRQLGPPDPADTDIGTSALALAVDADDAILLTAYTDGTVDLGGGVLPEGPVLIKLDAAGEHVSSQPIPFGDALALDPSGSIVIAGHGLSKLDASGTTLWTSTFDASAKDIAIAPNGTIALTGAVEGATDFGTGPIPYAAGADVFVATMLP</sequence>
<dbReference type="SUPFAM" id="SSF50998">
    <property type="entry name" value="Quinoprotein alcohol dehydrogenase-like"/>
    <property type="match status" value="1"/>
</dbReference>
<dbReference type="InterPro" id="IPR011047">
    <property type="entry name" value="Quinoprotein_ADH-like_sf"/>
</dbReference>
<dbReference type="PANTHER" id="PTHR35580">
    <property type="entry name" value="CELL SURFACE GLYCOPROTEIN (S-LAYER PROTEIN)-LIKE PROTEIN"/>
    <property type="match status" value="1"/>
</dbReference>
<dbReference type="EMBL" id="JEMC01003249">
    <property type="protein sequence ID" value="KYF82590.1"/>
    <property type="molecule type" value="Genomic_DNA"/>
</dbReference>
<reference evidence="2 3" key="1">
    <citation type="submission" date="2014-02" db="EMBL/GenBank/DDBJ databases">
        <title>The small core and large imbalanced accessory genome model reveals a collaborative survival strategy of Sorangium cellulosum strains in nature.</title>
        <authorList>
            <person name="Han K."/>
            <person name="Peng R."/>
            <person name="Blom J."/>
            <person name="Li Y.-Z."/>
        </authorList>
    </citation>
    <scope>NUCLEOTIDE SEQUENCE [LARGE SCALE GENOMIC DNA]</scope>
    <source>
        <strain evidence="2 3">So0149</strain>
    </source>
</reference>
<feature type="compositionally biased region" description="Gly residues" evidence="1">
    <location>
        <begin position="456"/>
        <end position="469"/>
    </location>
</feature>
<dbReference type="InterPro" id="IPR052918">
    <property type="entry name" value="Motility_Chemotaxis_Reg"/>
</dbReference>
<proteinExistence type="predicted"/>
<evidence type="ECO:0000256" key="1">
    <source>
        <dbReference type="SAM" id="MobiDB-lite"/>
    </source>
</evidence>
<comment type="caution">
    <text evidence="2">The sequence shown here is derived from an EMBL/GenBank/DDBJ whole genome shotgun (WGS) entry which is preliminary data.</text>
</comment>